<evidence type="ECO:0000256" key="1">
    <source>
        <dbReference type="ARBA" id="ARBA00012513"/>
    </source>
</evidence>
<dbReference type="RefSeq" id="WP_345248572.1">
    <property type="nucleotide sequence ID" value="NZ_BAABFO010000007.1"/>
</dbReference>
<dbReference type="Gene3D" id="3.40.50.300">
    <property type="entry name" value="P-loop containing nucleotide triphosphate hydrolases"/>
    <property type="match status" value="2"/>
</dbReference>
<dbReference type="PANTHER" id="PTHR42926">
    <property type="match status" value="1"/>
</dbReference>
<organism evidence="8 9">
    <name type="scientific">Pigmentiphaga soli</name>
    <dbReference type="NCBI Taxonomy" id="1007095"/>
    <lineage>
        <taxon>Bacteria</taxon>
        <taxon>Pseudomonadati</taxon>
        <taxon>Pseudomonadota</taxon>
        <taxon>Betaproteobacteria</taxon>
        <taxon>Burkholderiales</taxon>
        <taxon>Alcaligenaceae</taxon>
        <taxon>Pigmentiphaga</taxon>
    </lineage>
</organism>
<dbReference type="GO" id="GO:0004674">
    <property type="term" value="F:protein serine/threonine kinase activity"/>
    <property type="evidence" value="ECO:0007669"/>
    <property type="project" value="UniProtKB-KW"/>
</dbReference>
<dbReference type="PIRSF" id="PIRSF039117">
    <property type="entry name" value="KaiC"/>
    <property type="match status" value="1"/>
</dbReference>
<evidence type="ECO:0000259" key="7">
    <source>
        <dbReference type="PROSITE" id="PS51146"/>
    </source>
</evidence>
<dbReference type="CDD" id="cd19487">
    <property type="entry name" value="KaiC-like_C"/>
    <property type="match status" value="1"/>
</dbReference>
<dbReference type="SMART" id="SM00382">
    <property type="entry name" value="AAA"/>
    <property type="match status" value="2"/>
</dbReference>
<name>A0ABP8GVV4_9BURK</name>
<keyword evidence="8" id="KW-0723">Serine/threonine-protein kinase</keyword>
<dbReference type="InterPro" id="IPR030665">
    <property type="entry name" value="KaiC"/>
</dbReference>
<keyword evidence="9" id="KW-1185">Reference proteome</keyword>
<dbReference type="EMBL" id="BAABFO010000007">
    <property type="protein sequence ID" value="GAA4330542.1"/>
    <property type="molecule type" value="Genomic_DNA"/>
</dbReference>
<dbReference type="InterPro" id="IPR003593">
    <property type="entry name" value="AAA+_ATPase"/>
</dbReference>
<reference evidence="9" key="1">
    <citation type="journal article" date="2019" name="Int. J. Syst. Evol. Microbiol.">
        <title>The Global Catalogue of Microorganisms (GCM) 10K type strain sequencing project: providing services to taxonomists for standard genome sequencing and annotation.</title>
        <authorList>
            <consortium name="The Broad Institute Genomics Platform"/>
            <consortium name="The Broad Institute Genome Sequencing Center for Infectious Disease"/>
            <person name="Wu L."/>
            <person name="Ma J."/>
        </authorList>
    </citation>
    <scope>NUCLEOTIDE SEQUENCE [LARGE SCALE GENOMIC DNA]</scope>
    <source>
        <strain evidence="9">JCM 17666</strain>
    </source>
</reference>
<dbReference type="PROSITE" id="PS51146">
    <property type="entry name" value="KAIC"/>
    <property type="match status" value="2"/>
</dbReference>
<dbReference type="EC" id="2.7.11.1" evidence="1"/>
<evidence type="ECO:0000313" key="8">
    <source>
        <dbReference type="EMBL" id="GAA4330542.1"/>
    </source>
</evidence>
<evidence type="ECO:0000256" key="2">
    <source>
        <dbReference type="ARBA" id="ARBA00022553"/>
    </source>
</evidence>
<protein>
    <recommendedName>
        <fullName evidence="1">non-specific serine/threonine protein kinase</fullName>
        <ecNumber evidence="1">2.7.11.1</ecNumber>
    </recommendedName>
</protein>
<evidence type="ECO:0000256" key="3">
    <source>
        <dbReference type="ARBA" id="ARBA00022679"/>
    </source>
</evidence>
<dbReference type="PRINTS" id="PR01874">
    <property type="entry name" value="DNAREPAIRADA"/>
</dbReference>
<proteinExistence type="predicted"/>
<keyword evidence="5 8" id="KW-0418">Kinase</keyword>
<accession>A0ABP8GVV4</accession>
<dbReference type="InterPro" id="IPR014774">
    <property type="entry name" value="KaiC-like_dom"/>
</dbReference>
<dbReference type="InterPro" id="IPR027417">
    <property type="entry name" value="P-loop_NTPase"/>
</dbReference>
<dbReference type="SUPFAM" id="SSF52540">
    <property type="entry name" value="P-loop containing nucleoside triphosphate hydrolases"/>
    <property type="match status" value="2"/>
</dbReference>
<feature type="domain" description="KaiC" evidence="7">
    <location>
        <begin position="8"/>
        <end position="246"/>
    </location>
</feature>
<evidence type="ECO:0000313" key="9">
    <source>
        <dbReference type="Proteomes" id="UP001501671"/>
    </source>
</evidence>
<dbReference type="CDD" id="cd19488">
    <property type="entry name" value="KaiC-like_N"/>
    <property type="match status" value="1"/>
</dbReference>
<keyword evidence="2" id="KW-0597">Phosphoprotein</keyword>
<feature type="domain" description="KaiC" evidence="7">
    <location>
        <begin position="248"/>
        <end position="480"/>
    </location>
</feature>
<keyword evidence="6" id="KW-0378">Hydrolase</keyword>
<keyword evidence="4" id="KW-0677">Repeat</keyword>
<dbReference type="Pfam" id="PF06745">
    <property type="entry name" value="ATPase"/>
    <property type="match status" value="2"/>
</dbReference>
<dbReference type="InterPro" id="IPR010624">
    <property type="entry name" value="KaiC_dom"/>
</dbReference>
<keyword evidence="3" id="KW-0808">Transferase</keyword>
<evidence type="ECO:0000256" key="5">
    <source>
        <dbReference type="ARBA" id="ARBA00022777"/>
    </source>
</evidence>
<gene>
    <name evidence="8" type="ORF">GCM10023144_18320</name>
</gene>
<sequence>MNPEVDGTKASTGIAGLDDILGGGLSRGNAFLLEGSPGTGKTTIALRFLLAQPGEPGLYITLSETEKELRAGAHSHGWSLNDNVTVFELVPPESLLDASQQQSLLYSADLELGETTKQIFDVFEQTRPSRIVLDSLSEIRLLAQSSLRYRRQILAFKHYFARHGATVLLLDDLTAEAQDKTVHSVAHGVIKLEETAPGYGAERRRVRITKLRGQAYRGGYHDFTIRAGGVTVFPRLVAAEHRTDFPRTQIRSDIPELDALLGGGIQQGSSALVLGPAGTGKSTFVLQFIAAAVRRGERAAMFVFDEELGLLFDRTRAMGFDLQAMRAEGMLHIEQLDAAELSPGEFAYRVRDRVNRAHATTVAIDSLNGYQAAMPEERALILHIHELLQYLNRQGATTFLTVAQHGLVGDMKVPVDITYLADTVILLRYFEAMGRVRRAVSIIKKRTGSHEETIREYGIGPHGLSLGQPLDRFQGILRGIPDFVGDAAPLLPPDKAPNA</sequence>
<dbReference type="Proteomes" id="UP001501671">
    <property type="component" value="Unassembled WGS sequence"/>
</dbReference>
<dbReference type="PANTHER" id="PTHR42926:SF1">
    <property type="entry name" value="CIRCADIAN CLOCK OSCILLATOR PROTEIN KAIC 1"/>
    <property type="match status" value="1"/>
</dbReference>
<dbReference type="InterPro" id="IPR051347">
    <property type="entry name" value="Circadian_clock_KaiC-rel"/>
</dbReference>
<evidence type="ECO:0000256" key="4">
    <source>
        <dbReference type="ARBA" id="ARBA00022737"/>
    </source>
</evidence>
<comment type="caution">
    <text evidence="8">The sequence shown here is derived from an EMBL/GenBank/DDBJ whole genome shotgun (WGS) entry which is preliminary data.</text>
</comment>
<evidence type="ECO:0000256" key="6">
    <source>
        <dbReference type="ARBA" id="ARBA00022801"/>
    </source>
</evidence>